<evidence type="ECO:0000313" key="3">
    <source>
        <dbReference type="Proteomes" id="UP000886800"/>
    </source>
</evidence>
<dbReference type="PROSITE" id="PS51257">
    <property type="entry name" value="PROKAR_LIPOPROTEIN"/>
    <property type="match status" value="1"/>
</dbReference>
<evidence type="ECO:0000313" key="2">
    <source>
        <dbReference type="EMBL" id="HIX65783.1"/>
    </source>
</evidence>
<dbReference type="Proteomes" id="UP000886800">
    <property type="component" value="Unassembled WGS sequence"/>
</dbReference>
<reference evidence="2" key="2">
    <citation type="submission" date="2021-04" db="EMBL/GenBank/DDBJ databases">
        <authorList>
            <person name="Gilroy R."/>
        </authorList>
    </citation>
    <scope>NUCLEOTIDE SEQUENCE</scope>
    <source>
        <strain evidence="2">CHK188-5543</strain>
    </source>
</reference>
<name>A0A9D1WRD0_9FIRM</name>
<feature type="signal peptide" evidence="1">
    <location>
        <begin position="1"/>
        <end position="21"/>
    </location>
</feature>
<accession>A0A9D1WRD0</accession>
<keyword evidence="1" id="KW-0732">Signal</keyword>
<dbReference type="EMBL" id="DXES01000128">
    <property type="protein sequence ID" value="HIX65783.1"/>
    <property type="molecule type" value="Genomic_DNA"/>
</dbReference>
<feature type="chain" id="PRO_5038810884" evidence="1">
    <location>
        <begin position="22"/>
        <end position="143"/>
    </location>
</feature>
<protein>
    <submittedName>
        <fullName evidence="2">Uncharacterized protein</fullName>
    </submittedName>
</protein>
<comment type="caution">
    <text evidence="2">The sequence shown here is derived from an EMBL/GenBank/DDBJ whole genome shotgun (WGS) entry which is preliminary data.</text>
</comment>
<proteinExistence type="predicted"/>
<reference evidence="2" key="1">
    <citation type="journal article" date="2021" name="PeerJ">
        <title>Extensive microbial diversity within the chicken gut microbiome revealed by metagenomics and culture.</title>
        <authorList>
            <person name="Gilroy R."/>
            <person name="Ravi A."/>
            <person name="Getino M."/>
            <person name="Pursley I."/>
            <person name="Horton D.L."/>
            <person name="Alikhan N.F."/>
            <person name="Baker D."/>
            <person name="Gharbi K."/>
            <person name="Hall N."/>
            <person name="Watson M."/>
            <person name="Adriaenssens E.M."/>
            <person name="Foster-Nyarko E."/>
            <person name="Jarju S."/>
            <person name="Secka A."/>
            <person name="Antonio M."/>
            <person name="Oren A."/>
            <person name="Chaudhuri R.R."/>
            <person name="La Ragione R."/>
            <person name="Hildebrand F."/>
            <person name="Pallen M.J."/>
        </authorList>
    </citation>
    <scope>NUCLEOTIDE SEQUENCE</scope>
    <source>
        <strain evidence="2">CHK188-5543</strain>
    </source>
</reference>
<evidence type="ECO:0000256" key="1">
    <source>
        <dbReference type="SAM" id="SignalP"/>
    </source>
</evidence>
<dbReference type="AlphaFoldDB" id="A0A9D1WRD0"/>
<gene>
    <name evidence="2" type="ORF">H9736_05985</name>
</gene>
<organism evidence="2 3">
    <name type="scientific">Candidatus Anaerotruncus excrementipullorum</name>
    <dbReference type="NCBI Taxonomy" id="2838465"/>
    <lineage>
        <taxon>Bacteria</taxon>
        <taxon>Bacillati</taxon>
        <taxon>Bacillota</taxon>
        <taxon>Clostridia</taxon>
        <taxon>Eubacteriales</taxon>
        <taxon>Oscillospiraceae</taxon>
        <taxon>Anaerotruncus</taxon>
    </lineage>
</organism>
<sequence length="143" mass="15749">MRRIGLAIGLALLFLAGCGSGGKGAPQAPSRQSLHAAPGEYVHEDRTVEERYWPTLVLEEDGSFTFTVNLLSSMGQITGQYTAQDQKVVLTVGKLDFQGFLGDDVKLIYFDVASEDSLLFRGTDTEEPIGMTEELDLFTRREK</sequence>